<dbReference type="RefSeq" id="WP_305023359.1">
    <property type="nucleotide sequence ID" value="NZ_JAUQTB010000003.1"/>
</dbReference>
<reference evidence="1 2" key="1">
    <citation type="submission" date="2023-07" db="EMBL/GenBank/DDBJ databases">
        <title>Paenibacillus sp. JX-17 nov. isolated from soil.</title>
        <authorList>
            <person name="Wan Y."/>
            <person name="Liu B."/>
        </authorList>
    </citation>
    <scope>NUCLEOTIDE SEQUENCE [LARGE SCALE GENOMIC DNA]</scope>
    <source>
        <strain evidence="1 2">JX-17</strain>
    </source>
</reference>
<proteinExistence type="predicted"/>
<protein>
    <submittedName>
        <fullName evidence="1">YheC/YheD family protein</fullName>
    </submittedName>
</protein>
<evidence type="ECO:0000313" key="1">
    <source>
        <dbReference type="EMBL" id="MDO7906151.1"/>
    </source>
</evidence>
<dbReference type="SUPFAM" id="SSF56059">
    <property type="entry name" value="Glutathione synthetase ATP-binding domain-like"/>
    <property type="match status" value="1"/>
</dbReference>
<dbReference type="EMBL" id="JAUQTB010000003">
    <property type="protein sequence ID" value="MDO7906151.1"/>
    <property type="molecule type" value="Genomic_DNA"/>
</dbReference>
<organism evidence="1 2">
    <name type="scientific">Paenibacillus lacisoli</name>
    <dbReference type="NCBI Taxonomy" id="3064525"/>
    <lineage>
        <taxon>Bacteria</taxon>
        <taxon>Bacillati</taxon>
        <taxon>Bacillota</taxon>
        <taxon>Bacilli</taxon>
        <taxon>Bacillales</taxon>
        <taxon>Paenibacillaceae</taxon>
        <taxon>Paenibacillus</taxon>
    </lineage>
</organism>
<sequence>MILPIQRVSSKWAKTQVMMANKRLSMFIPATQLYSRQALEELLLLHKTVYIKPDRGTYGNGVMNVSRDGDTPDTTGIYILRHGLTSKSCSSLDEVHTAITSKIKNRTFIAQQGISMLQYQGRPFDLRVLTQFSPQRHWETTGIIGRVAAAGKIITNYHGGGQVQTLRTLLKSYMTDWENGRMELWLNELGRDTARQLQKAYPRLKEIGLDIAIDEHYQTWILEVNTLPGIFGFNWLPDKRIYQRIQRYAAAYGRFSKAKR</sequence>
<comment type="caution">
    <text evidence="1">The sequence shown here is derived from an EMBL/GenBank/DDBJ whole genome shotgun (WGS) entry which is preliminary data.</text>
</comment>
<dbReference type="InterPro" id="IPR026838">
    <property type="entry name" value="YheC/D"/>
</dbReference>
<keyword evidence="2" id="KW-1185">Reference proteome</keyword>
<gene>
    <name evidence="1" type="ORF">Q5741_06925</name>
</gene>
<accession>A0ABT9CA80</accession>
<name>A0ABT9CA80_9BACL</name>
<dbReference type="Gene3D" id="3.30.470.20">
    <property type="entry name" value="ATP-grasp fold, B domain"/>
    <property type="match status" value="1"/>
</dbReference>
<dbReference type="Proteomes" id="UP001240171">
    <property type="component" value="Unassembled WGS sequence"/>
</dbReference>
<evidence type="ECO:0000313" key="2">
    <source>
        <dbReference type="Proteomes" id="UP001240171"/>
    </source>
</evidence>
<dbReference type="Pfam" id="PF14398">
    <property type="entry name" value="ATPgrasp_YheCD"/>
    <property type="match status" value="1"/>
</dbReference>